<evidence type="ECO:0000259" key="1">
    <source>
        <dbReference type="SMART" id="SM00670"/>
    </source>
</evidence>
<protein>
    <submittedName>
        <fullName evidence="2">Putative toxin-antitoxin system toxin component, PIN family</fullName>
    </submittedName>
</protein>
<dbReference type="SUPFAM" id="SSF88723">
    <property type="entry name" value="PIN domain-like"/>
    <property type="match status" value="1"/>
</dbReference>
<gene>
    <name evidence="2" type="ORF">CCS01_16690</name>
</gene>
<dbReference type="EMBL" id="NHRY01000182">
    <property type="protein sequence ID" value="PPQ31851.1"/>
    <property type="molecule type" value="Genomic_DNA"/>
</dbReference>
<dbReference type="RefSeq" id="WP_104519953.1">
    <property type="nucleotide sequence ID" value="NZ_NHRY01000182.1"/>
</dbReference>
<organism evidence="2 3">
    <name type="scientific">Rhodopila globiformis</name>
    <name type="common">Rhodopseudomonas globiformis</name>
    <dbReference type="NCBI Taxonomy" id="1071"/>
    <lineage>
        <taxon>Bacteria</taxon>
        <taxon>Pseudomonadati</taxon>
        <taxon>Pseudomonadota</taxon>
        <taxon>Alphaproteobacteria</taxon>
        <taxon>Acetobacterales</taxon>
        <taxon>Acetobacteraceae</taxon>
        <taxon>Rhodopila</taxon>
    </lineage>
</organism>
<dbReference type="SMART" id="SM00670">
    <property type="entry name" value="PINc"/>
    <property type="match status" value="1"/>
</dbReference>
<feature type="domain" description="PIN" evidence="1">
    <location>
        <begin position="1"/>
        <end position="115"/>
    </location>
</feature>
<sequence>MRLVIDTNVLIRALLSGTSLPAHLIVLWREGRFDLLTSVEQLDELMRVTRYPRICERLSPALAGRLINELRDIATVIDRLPVVTALADQADNYLLAMAVAGSADFLVTGDKRDLLALRLYEGTRIMTARDFLALHRRLP</sequence>
<name>A0A2S6NB78_RHOGL</name>
<dbReference type="Proteomes" id="UP000239724">
    <property type="component" value="Unassembled WGS sequence"/>
</dbReference>
<dbReference type="NCBIfam" id="TIGR00305">
    <property type="entry name" value="putative toxin-antitoxin system toxin component, PIN family"/>
    <property type="match status" value="1"/>
</dbReference>
<dbReference type="OrthoDB" id="9802272at2"/>
<proteinExistence type="predicted"/>
<keyword evidence="3" id="KW-1185">Reference proteome</keyword>
<evidence type="ECO:0000313" key="2">
    <source>
        <dbReference type="EMBL" id="PPQ31851.1"/>
    </source>
</evidence>
<evidence type="ECO:0000313" key="3">
    <source>
        <dbReference type="Proteomes" id="UP000239724"/>
    </source>
</evidence>
<dbReference type="InterPro" id="IPR029060">
    <property type="entry name" value="PIN-like_dom_sf"/>
</dbReference>
<dbReference type="InterPro" id="IPR002850">
    <property type="entry name" value="PIN_toxin-like"/>
</dbReference>
<comment type="caution">
    <text evidence="2">The sequence shown here is derived from an EMBL/GenBank/DDBJ whole genome shotgun (WGS) entry which is preliminary data.</text>
</comment>
<dbReference type="PANTHER" id="PTHR34610">
    <property type="entry name" value="SSL7007 PROTEIN"/>
    <property type="match status" value="1"/>
</dbReference>
<accession>A0A2S6NB78</accession>
<dbReference type="PANTHER" id="PTHR34610:SF4">
    <property type="entry name" value="SLL8027 PROTEIN"/>
    <property type="match status" value="1"/>
</dbReference>
<dbReference type="AlphaFoldDB" id="A0A2S6NB78"/>
<dbReference type="InterPro" id="IPR002716">
    <property type="entry name" value="PIN_dom"/>
</dbReference>
<reference evidence="2 3" key="1">
    <citation type="journal article" date="2018" name="Arch. Microbiol.">
        <title>New insights into the metabolic potential of the phototrophic purple bacterium Rhodopila globiformis DSM 161(T) from its draft genome sequence and evidence for a vanadium-dependent nitrogenase.</title>
        <authorList>
            <person name="Imhoff J.F."/>
            <person name="Rahn T."/>
            <person name="Kunzel S."/>
            <person name="Neulinger S.C."/>
        </authorList>
    </citation>
    <scope>NUCLEOTIDE SEQUENCE [LARGE SCALE GENOMIC DNA]</scope>
    <source>
        <strain evidence="2 3">DSM 161</strain>
    </source>
</reference>
<dbReference type="Pfam" id="PF13470">
    <property type="entry name" value="PIN_3"/>
    <property type="match status" value="1"/>
</dbReference>